<keyword evidence="4 9" id="KW-0732">Signal</keyword>
<dbReference type="GO" id="GO:0030154">
    <property type="term" value="P:cell differentiation"/>
    <property type="evidence" value="ECO:0007669"/>
    <property type="project" value="UniProtKB-KW"/>
</dbReference>
<evidence type="ECO:0000313" key="10">
    <source>
        <dbReference type="Proteomes" id="UP001652623"/>
    </source>
</evidence>
<evidence type="ECO:0000256" key="4">
    <source>
        <dbReference type="ARBA" id="ARBA00022729"/>
    </source>
</evidence>
<protein>
    <submittedName>
        <fullName evidence="11">CLAVATA3/ESR (CLE)-related protein 5-like</fullName>
    </submittedName>
</protein>
<feature type="signal peptide" evidence="9">
    <location>
        <begin position="1"/>
        <end position="27"/>
    </location>
</feature>
<reference evidence="11" key="1">
    <citation type="submission" date="2025-08" db="UniProtKB">
        <authorList>
            <consortium name="RefSeq"/>
        </authorList>
    </citation>
    <scope>IDENTIFICATION</scope>
    <source>
        <tissue evidence="11">Seedling</tissue>
    </source>
</reference>
<evidence type="ECO:0000256" key="7">
    <source>
        <dbReference type="ARBA" id="ARBA00023278"/>
    </source>
</evidence>
<dbReference type="KEGG" id="zju:107417176"/>
<evidence type="ECO:0000256" key="5">
    <source>
        <dbReference type="ARBA" id="ARBA00022782"/>
    </source>
</evidence>
<dbReference type="PANTHER" id="PTHR36016">
    <property type="entry name" value="CLAVATA3/ESR (CLE)-RELATED PROTEIN 7"/>
    <property type="match status" value="1"/>
</dbReference>
<keyword evidence="3" id="KW-0964">Secreted</keyword>
<dbReference type="RefSeq" id="XP_015881252.3">
    <property type="nucleotide sequence ID" value="XM_016025766.3"/>
</dbReference>
<evidence type="ECO:0000313" key="11">
    <source>
        <dbReference type="RefSeq" id="XP_015881252.3"/>
    </source>
</evidence>
<comment type="subcellular location">
    <subcellularLocation>
        <location evidence="1">Secreted</location>
        <location evidence="1">Extracellular space</location>
    </subcellularLocation>
</comment>
<dbReference type="PANTHER" id="PTHR36016:SF1">
    <property type="entry name" value="CLAVATA3_ESR (CLE)-RELATED PROTEIN 5-RELATED"/>
    <property type="match status" value="1"/>
</dbReference>
<gene>
    <name evidence="11" type="primary">LOC107417176</name>
</gene>
<evidence type="ECO:0000256" key="8">
    <source>
        <dbReference type="SAM" id="MobiDB-lite"/>
    </source>
</evidence>
<keyword evidence="5" id="KW-0221">Differentiation</keyword>
<evidence type="ECO:0000256" key="9">
    <source>
        <dbReference type="SAM" id="SignalP"/>
    </source>
</evidence>
<name>A0A6P4A632_ZIZJJ</name>
<organism evidence="10 11">
    <name type="scientific">Ziziphus jujuba</name>
    <name type="common">Chinese jujube</name>
    <name type="synonym">Ziziphus sativa</name>
    <dbReference type="NCBI Taxonomy" id="326968"/>
    <lineage>
        <taxon>Eukaryota</taxon>
        <taxon>Viridiplantae</taxon>
        <taxon>Streptophyta</taxon>
        <taxon>Embryophyta</taxon>
        <taxon>Tracheophyta</taxon>
        <taxon>Spermatophyta</taxon>
        <taxon>Magnoliopsida</taxon>
        <taxon>eudicotyledons</taxon>
        <taxon>Gunneridae</taxon>
        <taxon>Pentapetalae</taxon>
        <taxon>rosids</taxon>
        <taxon>fabids</taxon>
        <taxon>Rosales</taxon>
        <taxon>Rhamnaceae</taxon>
        <taxon>Paliureae</taxon>
        <taxon>Ziziphus</taxon>
    </lineage>
</organism>
<evidence type="ECO:0000256" key="2">
    <source>
        <dbReference type="ARBA" id="ARBA00005416"/>
    </source>
</evidence>
<dbReference type="AlphaFoldDB" id="A0A6P4A632"/>
<sequence>MAKANSTAQILLLFFLVFSLTFISLQARIFQDHQHIRRKIDSNSLLHELGFDLSKLEKYSTRRSLSDRVSPGGPNSQHH</sequence>
<dbReference type="Proteomes" id="UP001652623">
    <property type="component" value="Chromosome 4"/>
</dbReference>
<comment type="similarity">
    <text evidence="2">Belongs to the CLV3/ESR signal peptide family.</text>
</comment>
<dbReference type="InterPro" id="IPR039617">
    <property type="entry name" value="CLAVATA3-CLE"/>
</dbReference>
<feature type="region of interest" description="Disordered" evidence="8">
    <location>
        <begin position="60"/>
        <end position="79"/>
    </location>
</feature>
<accession>A0A6P4A632</accession>
<keyword evidence="7" id="KW-0379">Hydroxylation</keyword>
<dbReference type="GeneID" id="107417176"/>
<evidence type="ECO:0000256" key="1">
    <source>
        <dbReference type="ARBA" id="ARBA00004239"/>
    </source>
</evidence>
<proteinExistence type="inferred from homology"/>
<keyword evidence="10" id="KW-1185">Reference proteome</keyword>
<evidence type="ECO:0000256" key="3">
    <source>
        <dbReference type="ARBA" id="ARBA00022525"/>
    </source>
</evidence>
<dbReference type="InParanoid" id="A0A6P4A632"/>
<feature type="chain" id="PRO_5028130752" evidence="9">
    <location>
        <begin position="28"/>
        <end position="79"/>
    </location>
</feature>
<evidence type="ECO:0000256" key="6">
    <source>
        <dbReference type="ARBA" id="ARBA00023180"/>
    </source>
</evidence>
<keyword evidence="6" id="KW-0325">Glycoprotein</keyword>
<dbReference type="GO" id="GO:0005576">
    <property type="term" value="C:extracellular region"/>
    <property type="evidence" value="ECO:0007669"/>
    <property type="project" value="UniProtKB-SubCell"/>
</dbReference>